<dbReference type="Gene3D" id="2.60.120.590">
    <property type="entry name" value="Alpha-ketoglutarate-dependent dioxygenase AlkB-like"/>
    <property type="match status" value="1"/>
</dbReference>
<organism evidence="2 3">
    <name type="scientific">Microlunatus endophyticus</name>
    <dbReference type="NCBI Taxonomy" id="1716077"/>
    <lineage>
        <taxon>Bacteria</taxon>
        <taxon>Bacillati</taxon>
        <taxon>Actinomycetota</taxon>
        <taxon>Actinomycetes</taxon>
        <taxon>Propionibacteriales</taxon>
        <taxon>Propionibacteriaceae</taxon>
        <taxon>Microlunatus</taxon>
    </lineage>
</organism>
<dbReference type="AlphaFoldDB" id="A0A917SEG7"/>
<dbReference type="PROSITE" id="PS51471">
    <property type="entry name" value="FE2OG_OXY"/>
    <property type="match status" value="1"/>
</dbReference>
<dbReference type="PANTHER" id="PTHR31212:SF4">
    <property type="entry name" value="ALPHA-KETOGLUTARATE-DEPENDENT DIOXYGENASE ALKB HOMOLOG 3"/>
    <property type="match status" value="1"/>
</dbReference>
<reference evidence="2" key="1">
    <citation type="journal article" date="2014" name="Int. J. Syst. Evol. Microbiol.">
        <title>Complete genome sequence of Corynebacterium casei LMG S-19264T (=DSM 44701T), isolated from a smear-ripened cheese.</title>
        <authorList>
            <consortium name="US DOE Joint Genome Institute (JGI-PGF)"/>
            <person name="Walter F."/>
            <person name="Albersmeier A."/>
            <person name="Kalinowski J."/>
            <person name="Ruckert C."/>
        </authorList>
    </citation>
    <scope>NUCLEOTIDE SEQUENCE</scope>
    <source>
        <strain evidence="2">CGMCC 4.7306</strain>
    </source>
</reference>
<dbReference type="GO" id="GO:0006307">
    <property type="term" value="P:DNA alkylation repair"/>
    <property type="evidence" value="ECO:0007669"/>
    <property type="project" value="InterPro"/>
</dbReference>
<dbReference type="GO" id="GO:0051213">
    <property type="term" value="F:dioxygenase activity"/>
    <property type="evidence" value="ECO:0007669"/>
    <property type="project" value="InterPro"/>
</dbReference>
<dbReference type="Pfam" id="PF13532">
    <property type="entry name" value="2OG-FeII_Oxy_2"/>
    <property type="match status" value="1"/>
</dbReference>
<feature type="domain" description="Fe2OG dioxygenase" evidence="1">
    <location>
        <begin position="87"/>
        <end position="184"/>
    </location>
</feature>
<dbReference type="InterPro" id="IPR027450">
    <property type="entry name" value="AlkB-like"/>
</dbReference>
<evidence type="ECO:0000313" key="3">
    <source>
        <dbReference type="Proteomes" id="UP000613840"/>
    </source>
</evidence>
<dbReference type="RefSeq" id="WP_188896452.1">
    <property type="nucleotide sequence ID" value="NZ_BMMZ01000008.1"/>
</dbReference>
<dbReference type="InterPro" id="IPR005123">
    <property type="entry name" value="Oxoglu/Fe-dep_dioxygenase_dom"/>
</dbReference>
<accession>A0A917SEG7</accession>
<dbReference type="InterPro" id="IPR032854">
    <property type="entry name" value="ALKBH3"/>
</dbReference>
<keyword evidence="3" id="KW-1185">Reference proteome</keyword>
<dbReference type="PANTHER" id="PTHR31212">
    <property type="entry name" value="ALPHA-KETOGLUTARATE-DEPENDENT DIOXYGENASE ALKB HOMOLOG 3"/>
    <property type="match status" value="1"/>
</dbReference>
<proteinExistence type="predicted"/>
<dbReference type="EMBL" id="BMMZ01000008">
    <property type="protein sequence ID" value="GGL71988.1"/>
    <property type="molecule type" value="Genomic_DNA"/>
</dbReference>
<gene>
    <name evidence="2" type="ORF">GCM10011575_32940</name>
</gene>
<comment type="caution">
    <text evidence="2">The sequence shown here is derived from an EMBL/GenBank/DDBJ whole genome shotgun (WGS) entry which is preliminary data.</text>
</comment>
<protein>
    <submittedName>
        <fullName evidence="2">Alkylated DNA repair protein</fullName>
    </submittedName>
</protein>
<dbReference type="Proteomes" id="UP000613840">
    <property type="component" value="Unassembled WGS sequence"/>
</dbReference>
<sequence>MTRLPECFRYFPAWVDAPDQLFAELVDGLDWEQKDITIAGRTTPTPRLTCWMGDAAYTYSGVRNEPRPLPPVLARLQDRISAESGAAYNSCLANLYRDGSDSIGYHSDNERELGDRPTIASVSLGSRRTFHVKQAASGQRWAFELGEGDLLIMAGDSQSGYRHSVPKTVRPVGPRLNLTFRQFFA</sequence>
<dbReference type="SUPFAM" id="SSF51197">
    <property type="entry name" value="Clavaminate synthase-like"/>
    <property type="match status" value="1"/>
</dbReference>
<evidence type="ECO:0000259" key="1">
    <source>
        <dbReference type="PROSITE" id="PS51471"/>
    </source>
</evidence>
<evidence type="ECO:0000313" key="2">
    <source>
        <dbReference type="EMBL" id="GGL71988.1"/>
    </source>
</evidence>
<dbReference type="InterPro" id="IPR037151">
    <property type="entry name" value="AlkB-like_sf"/>
</dbReference>
<reference evidence="2" key="2">
    <citation type="submission" date="2020-09" db="EMBL/GenBank/DDBJ databases">
        <authorList>
            <person name="Sun Q."/>
            <person name="Zhou Y."/>
        </authorList>
    </citation>
    <scope>NUCLEOTIDE SEQUENCE</scope>
    <source>
        <strain evidence="2">CGMCC 4.7306</strain>
    </source>
</reference>
<name>A0A917SEG7_9ACTN</name>